<proteinExistence type="predicted"/>
<dbReference type="SMART" id="SM00233">
    <property type="entry name" value="PH"/>
    <property type="match status" value="1"/>
</dbReference>
<organism evidence="2 3">
    <name type="scientific">Cirrhinus mrigala</name>
    <name type="common">Mrigala</name>
    <dbReference type="NCBI Taxonomy" id="683832"/>
    <lineage>
        <taxon>Eukaryota</taxon>
        <taxon>Metazoa</taxon>
        <taxon>Chordata</taxon>
        <taxon>Craniata</taxon>
        <taxon>Vertebrata</taxon>
        <taxon>Euteleostomi</taxon>
        <taxon>Actinopterygii</taxon>
        <taxon>Neopterygii</taxon>
        <taxon>Teleostei</taxon>
        <taxon>Ostariophysi</taxon>
        <taxon>Cypriniformes</taxon>
        <taxon>Cyprinidae</taxon>
        <taxon>Labeoninae</taxon>
        <taxon>Labeonini</taxon>
        <taxon>Cirrhinus</taxon>
    </lineage>
</organism>
<feature type="non-terminal residue" evidence="2">
    <location>
        <position position="1"/>
    </location>
</feature>
<sequence length="133" mass="14979">IEAAQFSGNSIMCGFLQYCEKNKPWQKKEALVLYFARPFSVPAQHFPLLNKDLLSTQDVKAQSTIPLLGYQVDDSPRPTDPPASFRLSQSKSVHSFAAESEELKKRWLKVIRMAVTGEVPESPEENHSAEITE</sequence>
<name>A0ABD0P154_CIRMR</name>
<feature type="domain" description="PH" evidence="1">
    <location>
        <begin position="9"/>
        <end position="116"/>
    </location>
</feature>
<dbReference type="Proteomes" id="UP001529510">
    <property type="component" value="Unassembled WGS sequence"/>
</dbReference>
<evidence type="ECO:0000313" key="3">
    <source>
        <dbReference type="Proteomes" id="UP001529510"/>
    </source>
</evidence>
<feature type="non-terminal residue" evidence="2">
    <location>
        <position position="133"/>
    </location>
</feature>
<dbReference type="AlphaFoldDB" id="A0ABD0P154"/>
<keyword evidence="3" id="KW-1185">Reference proteome</keyword>
<dbReference type="Pfam" id="PF00169">
    <property type="entry name" value="PH"/>
    <property type="match status" value="1"/>
</dbReference>
<dbReference type="SUPFAM" id="SSF50729">
    <property type="entry name" value="PH domain-like"/>
    <property type="match status" value="1"/>
</dbReference>
<evidence type="ECO:0000259" key="1">
    <source>
        <dbReference type="PROSITE" id="PS50003"/>
    </source>
</evidence>
<dbReference type="InterPro" id="IPR001849">
    <property type="entry name" value="PH_domain"/>
</dbReference>
<comment type="caution">
    <text evidence="2">The sequence shown here is derived from an EMBL/GenBank/DDBJ whole genome shotgun (WGS) entry which is preliminary data.</text>
</comment>
<evidence type="ECO:0000313" key="2">
    <source>
        <dbReference type="EMBL" id="KAL0167754.1"/>
    </source>
</evidence>
<protein>
    <recommendedName>
        <fullName evidence="1">PH domain-containing protein</fullName>
    </recommendedName>
</protein>
<gene>
    <name evidence="2" type="ORF">M9458_035976</name>
</gene>
<dbReference type="InterPro" id="IPR011993">
    <property type="entry name" value="PH-like_dom_sf"/>
</dbReference>
<dbReference type="PROSITE" id="PS50003">
    <property type="entry name" value="PH_DOMAIN"/>
    <property type="match status" value="1"/>
</dbReference>
<reference evidence="2 3" key="1">
    <citation type="submission" date="2024-05" db="EMBL/GenBank/DDBJ databases">
        <title>Genome sequencing and assembly of Indian major carp, Cirrhinus mrigala (Hamilton, 1822).</title>
        <authorList>
            <person name="Mohindra V."/>
            <person name="Chowdhury L.M."/>
            <person name="Lal K."/>
            <person name="Jena J.K."/>
        </authorList>
    </citation>
    <scope>NUCLEOTIDE SEQUENCE [LARGE SCALE GENOMIC DNA]</scope>
    <source>
        <strain evidence="2">CM1030</strain>
        <tissue evidence="2">Blood</tissue>
    </source>
</reference>
<dbReference type="Gene3D" id="2.30.29.30">
    <property type="entry name" value="Pleckstrin-homology domain (PH domain)/Phosphotyrosine-binding domain (PTB)"/>
    <property type="match status" value="1"/>
</dbReference>
<accession>A0ABD0P154</accession>
<dbReference type="EMBL" id="JAMKFB020000018">
    <property type="protein sequence ID" value="KAL0167754.1"/>
    <property type="molecule type" value="Genomic_DNA"/>
</dbReference>